<dbReference type="PANTHER" id="PTHR40279">
    <property type="entry name" value="PQQC-LIKE PROTEIN"/>
    <property type="match status" value="1"/>
</dbReference>
<dbReference type="SUPFAM" id="SSF48613">
    <property type="entry name" value="Heme oxygenase-like"/>
    <property type="match status" value="1"/>
</dbReference>
<dbReference type="InterPro" id="IPR039068">
    <property type="entry name" value="PqqC-like"/>
</dbReference>
<dbReference type="InterPro" id="IPR016084">
    <property type="entry name" value="Haem_Oase-like_multi-hlx"/>
</dbReference>
<comment type="catalytic activity">
    <reaction evidence="4">
        <text>6-(2-amino-2-carboxyethyl)-7,8-dioxo-1,2,3,4,7,8-hexahydroquinoline-2,4-dicarboxylate + 3 O2 = pyrroloquinoline quinone + 2 H2O2 + 2 H2O + H(+)</text>
        <dbReference type="Rhea" id="RHEA:10692"/>
        <dbReference type="ChEBI" id="CHEBI:15377"/>
        <dbReference type="ChEBI" id="CHEBI:15378"/>
        <dbReference type="ChEBI" id="CHEBI:15379"/>
        <dbReference type="ChEBI" id="CHEBI:16240"/>
        <dbReference type="ChEBI" id="CHEBI:58442"/>
        <dbReference type="ChEBI" id="CHEBI:58778"/>
        <dbReference type="EC" id="1.3.3.11"/>
    </reaction>
</comment>
<dbReference type="STRING" id="994479.GCA_000194155_03622"/>
<dbReference type="InterPro" id="IPR011845">
    <property type="entry name" value="PqqC"/>
</dbReference>
<evidence type="ECO:0000313" key="6">
    <source>
        <dbReference type="EMBL" id="PKW15826.1"/>
    </source>
</evidence>
<keyword evidence="3 4" id="KW-0560">Oxidoreductase</keyword>
<proteinExistence type="inferred from homology"/>
<comment type="function">
    <text evidence="4">Ring cyclization and eight-electron oxidation of 3a-(2-amino-2-carboxyethyl)-4,5-dioxo-4,5,6,7,8,9-hexahydroquinoline-7,9-dicarboxylic-acid to PQQ.</text>
</comment>
<dbReference type="UniPathway" id="UPA00539"/>
<keyword evidence="2 4" id="KW-0884">PQQ biosynthesis</keyword>
<dbReference type="PANTHER" id="PTHR40279:SF3">
    <property type="entry name" value="4-AMINOBENZOATE SYNTHASE"/>
    <property type="match status" value="1"/>
</dbReference>
<dbReference type="Pfam" id="PF03070">
    <property type="entry name" value="TENA_THI-4"/>
    <property type="match status" value="1"/>
</dbReference>
<evidence type="ECO:0000256" key="4">
    <source>
        <dbReference type="HAMAP-Rule" id="MF_00654"/>
    </source>
</evidence>
<dbReference type="OrthoDB" id="9800756at2"/>
<feature type="domain" description="Thiaminase-2/PQQC" evidence="5">
    <location>
        <begin position="12"/>
        <end position="221"/>
    </location>
</feature>
<evidence type="ECO:0000259" key="5">
    <source>
        <dbReference type="Pfam" id="PF03070"/>
    </source>
</evidence>
<dbReference type="AlphaFoldDB" id="A0A2N3XYR2"/>
<comment type="pathway">
    <text evidence="4">Cofactor biosynthesis; pyrroloquinoline quinone biosynthesis.</text>
</comment>
<evidence type="ECO:0000256" key="3">
    <source>
        <dbReference type="ARBA" id="ARBA00023002"/>
    </source>
</evidence>
<dbReference type="InterPro" id="IPR004305">
    <property type="entry name" value="Thiaminase-2/PQQC"/>
</dbReference>
<accession>A0A2N3XYR2</accession>
<sequence length="244" mass="27643">MTTLTDTGSFTAQLRAQSRRYHDQHPFHVKMNEGRLSRRQVRGWVANRFYYQANIPRKDAAILANCPDREVRRRWVLRVLDHDGTTGDQGGIGAWLRLAEAVGLGRDEVLDERHLVPGVRFAVDAYVNFARTRPWVEAVASSLTELFAPDLMADRLAAFERRYPWIDRDGLGYFRSRLAQAPRDAEHALQVVTEHCRSADEQARAVAALSFKCEVLWSILDAIDQAFPDSDSDSDSDSDEAGQL</sequence>
<gene>
    <name evidence="4" type="primary">pqqC</name>
    <name evidence="6" type="ORF">A8926_3596</name>
</gene>
<dbReference type="GO" id="GO:0033732">
    <property type="term" value="F:pyrroloquinoline-quinone synthase activity"/>
    <property type="evidence" value="ECO:0007669"/>
    <property type="project" value="UniProtKB-EC"/>
</dbReference>
<dbReference type="EMBL" id="PJNB01000001">
    <property type="protein sequence ID" value="PKW15826.1"/>
    <property type="molecule type" value="Genomic_DNA"/>
</dbReference>
<keyword evidence="7" id="KW-1185">Reference proteome</keyword>
<evidence type="ECO:0000256" key="2">
    <source>
        <dbReference type="ARBA" id="ARBA00022905"/>
    </source>
</evidence>
<dbReference type="Gene3D" id="1.20.910.10">
    <property type="entry name" value="Heme oxygenase-like"/>
    <property type="match status" value="1"/>
</dbReference>
<organism evidence="6 7">
    <name type="scientific">Saccharopolyspora spinosa</name>
    <dbReference type="NCBI Taxonomy" id="60894"/>
    <lineage>
        <taxon>Bacteria</taxon>
        <taxon>Bacillati</taxon>
        <taxon>Actinomycetota</taxon>
        <taxon>Actinomycetes</taxon>
        <taxon>Pseudonocardiales</taxon>
        <taxon>Pseudonocardiaceae</taxon>
        <taxon>Saccharopolyspora</taxon>
    </lineage>
</organism>
<reference evidence="6" key="1">
    <citation type="submission" date="2017-12" db="EMBL/GenBank/DDBJ databases">
        <title>Sequencing the genomes of 1000 Actinobacteria strains.</title>
        <authorList>
            <person name="Klenk H.-P."/>
        </authorList>
    </citation>
    <scope>NUCLEOTIDE SEQUENCE [LARGE SCALE GENOMIC DNA]</scope>
    <source>
        <strain evidence="6">DSM 44228</strain>
    </source>
</reference>
<dbReference type="HAMAP" id="MF_00654">
    <property type="entry name" value="PQQ_syn_PqqC"/>
    <property type="match status" value="1"/>
</dbReference>
<evidence type="ECO:0000313" key="7">
    <source>
        <dbReference type="Proteomes" id="UP000233786"/>
    </source>
</evidence>
<comment type="caution">
    <text evidence="6">The sequence shown here is derived from an EMBL/GenBank/DDBJ whole genome shotgun (WGS) entry which is preliminary data.</text>
</comment>
<dbReference type="GO" id="GO:0018189">
    <property type="term" value="P:pyrroloquinoline quinone biosynthetic process"/>
    <property type="evidence" value="ECO:0007669"/>
    <property type="project" value="UniProtKB-UniRule"/>
</dbReference>
<dbReference type="RefSeq" id="WP_010696862.1">
    <property type="nucleotide sequence ID" value="NZ_CP061007.1"/>
</dbReference>
<dbReference type="Proteomes" id="UP000233786">
    <property type="component" value="Unassembled WGS sequence"/>
</dbReference>
<protein>
    <recommendedName>
        <fullName evidence="4">Pyrroloquinoline-quinone synthase</fullName>
        <ecNumber evidence="4">1.3.3.11</ecNumber>
    </recommendedName>
    <alternativeName>
        <fullName evidence="4">Coenzyme PQQ synthesis protein C</fullName>
    </alternativeName>
    <alternativeName>
        <fullName evidence="4">Pyrroloquinoline quinone biosynthesis protein C</fullName>
    </alternativeName>
</protein>
<dbReference type="NCBIfam" id="TIGR02111">
    <property type="entry name" value="PQQ_syn_pqqC"/>
    <property type="match status" value="1"/>
</dbReference>
<comment type="similarity">
    <text evidence="4">Belongs to the PqqC family.</text>
</comment>
<name>A0A2N3XYR2_SACSN</name>
<dbReference type="EC" id="1.3.3.11" evidence="4"/>
<comment type="pathway">
    <text evidence="1">Cofactor biosynthesis; thiamine diphosphate biosynthesis.</text>
</comment>
<evidence type="ECO:0000256" key="1">
    <source>
        <dbReference type="ARBA" id="ARBA00004948"/>
    </source>
</evidence>